<protein>
    <recommendedName>
        <fullName evidence="2">Type II secretion system protein H</fullName>
    </recommendedName>
    <alternativeName>
        <fullName evidence="10">General secretion pathway protein H</fullName>
    </alternativeName>
</protein>
<keyword evidence="13" id="KW-1185">Reference proteome</keyword>
<keyword evidence="3" id="KW-1003">Cell membrane</keyword>
<evidence type="ECO:0000256" key="2">
    <source>
        <dbReference type="ARBA" id="ARBA00021549"/>
    </source>
</evidence>
<dbReference type="Pfam" id="PF07963">
    <property type="entry name" value="N_methyl"/>
    <property type="match status" value="1"/>
</dbReference>
<evidence type="ECO:0000256" key="6">
    <source>
        <dbReference type="ARBA" id="ARBA00022692"/>
    </source>
</evidence>
<evidence type="ECO:0000256" key="3">
    <source>
        <dbReference type="ARBA" id="ARBA00022475"/>
    </source>
</evidence>
<name>A0A1H1LR14_9GAMM</name>
<proteinExistence type="inferred from homology"/>
<reference evidence="13" key="1">
    <citation type="submission" date="2016-10" db="EMBL/GenBank/DDBJ databases">
        <authorList>
            <person name="Varghese N."/>
            <person name="Submissions S."/>
        </authorList>
    </citation>
    <scope>NUCLEOTIDE SEQUENCE [LARGE SCALE GENOMIC DNA]</scope>
    <source>
        <strain evidence="13">NRRL B-51270</strain>
    </source>
</reference>
<accession>A0A1H1LR14</accession>
<keyword evidence="6" id="KW-0812">Transmembrane</keyword>
<evidence type="ECO:0000256" key="4">
    <source>
        <dbReference type="ARBA" id="ARBA00022481"/>
    </source>
</evidence>
<dbReference type="GO" id="GO:0015627">
    <property type="term" value="C:type II protein secretion system complex"/>
    <property type="evidence" value="ECO:0007669"/>
    <property type="project" value="InterPro"/>
</dbReference>
<evidence type="ECO:0000256" key="7">
    <source>
        <dbReference type="ARBA" id="ARBA00022989"/>
    </source>
</evidence>
<dbReference type="InterPro" id="IPR045584">
    <property type="entry name" value="Pilin-like"/>
</dbReference>
<dbReference type="Pfam" id="PF12019">
    <property type="entry name" value="GspH"/>
    <property type="match status" value="1"/>
</dbReference>
<dbReference type="Gene3D" id="3.55.40.10">
    <property type="entry name" value="minor pseudopilin epsh domain"/>
    <property type="match status" value="1"/>
</dbReference>
<comment type="subcellular location">
    <subcellularLocation>
        <location evidence="1">Cell inner membrane</location>
        <topology evidence="1">Single-pass membrane protein</topology>
    </subcellularLocation>
</comment>
<sequence>MKSRGFTLLELMVALVVLGIAVSIAVPSFSSLIDRQRIDSSLDVLLRGLRTARQEAIERNRPITVAPPAGGWSVGWRVFIDDNANGSYDDGERLLREELQPTPINIHAASSIANYVRFNPQGESELLNGGFQAGTFRFCPQDESSKGRLLVMNRVGRLRTASDVIDPSYCSADG</sequence>
<comment type="similarity">
    <text evidence="9">Belongs to the GSP H family.</text>
</comment>
<keyword evidence="8" id="KW-0472">Membrane</keyword>
<dbReference type="SUPFAM" id="SSF54523">
    <property type="entry name" value="Pili subunits"/>
    <property type="match status" value="1"/>
</dbReference>
<evidence type="ECO:0000259" key="11">
    <source>
        <dbReference type="Pfam" id="PF12019"/>
    </source>
</evidence>
<dbReference type="EMBL" id="LT629736">
    <property type="protein sequence ID" value="SDR77028.1"/>
    <property type="molecule type" value="Genomic_DNA"/>
</dbReference>
<evidence type="ECO:0000256" key="9">
    <source>
        <dbReference type="ARBA" id="ARBA00025772"/>
    </source>
</evidence>
<feature type="domain" description="General secretion pathway GspH" evidence="11">
    <location>
        <begin position="45"/>
        <end position="156"/>
    </location>
</feature>
<evidence type="ECO:0000313" key="12">
    <source>
        <dbReference type="EMBL" id="SDR77028.1"/>
    </source>
</evidence>
<dbReference type="AlphaFoldDB" id="A0A1H1LR14"/>
<gene>
    <name evidence="12" type="ORF">SAMN05216421_0269</name>
</gene>
<dbReference type="GO" id="GO:0015628">
    <property type="term" value="P:protein secretion by the type II secretion system"/>
    <property type="evidence" value="ECO:0007669"/>
    <property type="project" value="InterPro"/>
</dbReference>
<evidence type="ECO:0000313" key="13">
    <source>
        <dbReference type="Proteomes" id="UP000243207"/>
    </source>
</evidence>
<keyword evidence="7" id="KW-1133">Transmembrane helix</keyword>
<dbReference type="NCBIfam" id="TIGR02532">
    <property type="entry name" value="IV_pilin_GFxxxE"/>
    <property type="match status" value="1"/>
</dbReference>
<organism evidence="12 13">
    <name type="scientific">Halopseudomonas xinjiangensis</name>
    <dbReference type="NCBI Taxonomy" id="487184"/>
    <lineage>
        <taxon>Bacteria</taxon>
        <taxon>Pseudomonadati</taxon>
        <taxon>Pseudomonadota</taxon>
        <taxon>Gammaproteobacteria</taxon>
        <taxon>Pseudomonadales</taxon>
        <taxon>Pseudomonadaceae</taxon>
        <taxon>Halopseudomonas</taxon>
    </lineage>
</organism>
<dbReference type="InterPro" id="IPR012902">
    <property type="entry name" value="N_methyl_site"/>
</dbReference>
<dbReference type="STRING" id="487184.SAMN05216421_0269"/>
<evidence type="ECO:0000256" key="5">
    <source>
        <dbReference type="ARBA" id="ARBA00022519"/>
    </source>
</evidence>
<keyword evidence="5" id="KW-0997">Cell inner membrane</keyword>
<dbReference type="PROSITE" id="PS00409">
    <property type="entry name" value="PROKAR_NTER_METHYL"/>
    <property type="match status" value="1"/>
</dbReference>
<evidence type="ECO:0000256" key="1">
    <source>
        <dbReference type="ARBA" id="ARBA00004377"/>
    </source>
</evidence>
<evidence type="ECO:0000256" key="10">
    <source>
        <dbReference type="ARBA" id="ARBA00030775"/>
    </source>
</evidence>
<dbReference type="Proteomes" id="UP000243207">
    <property type="component" value="Chromosome I"/>
</dbReference>
<dbReference type="InterPro" id="IPR022346">
    <property type="entry name" value="T2SS_GspH"/>
</dbReference>
<keyword evidence="4" id="KW-0488">Methylation</keyword>
<dbReference type="GO" id="GO:0005886">
    <property type="term" value="C:plasma membrane"/>
    <property type="evidence" value="ECO:0007669"/>
    <property type="project" value="UniProtKB-SubCell"/>
</dbReference>
<evidence type="ECO:0000256" key="8">
    <source>
        <dbReference type="ARBA" id="ARBA00023136"/>
    </source>
</evidence>